<accession>A0A2P5YX77</accession>
<reference evidence="2 3" key="1">
    <citation type="submission" date="2015-01" db="EMBL/GenBank/DDBJ databases">
        <title>Genome of allotetraploid Gossypium barbadense reveals genomic plasticity and fiber elongation in cotton evolution.</title>
        <authorList>
            <person name="Chen X."/>
            <person name="Liu X."/>
            <person name="Zhao B."/>
            <person name="Zheng H."/>
            <person name="Hu Y."/>
            <person name="Lu G."/>
            <person name="Yang C."/>
            <person name="Chen J."/>
            <person name="Shan C."/>
            <person name="Zhang L."/>
            <person name="Zhou Y."/>
            <person name="Wang L."/>
            <person name="Guo W."/>
            <person name="Bai Y."/>
            <person name="Ruan J."/>
            <person name="Shangguan X."/>
            <person name="Mao Y."/>
            <person name="Jiang J."/>
            <person name="Zhu Y."/>
            <person name="Lei J."/>
            <person name="Kang H."/>
            <person name="Chen S."/>
            <person name="He X."/>
            <person name="Wang R."/>
            <person name="Wang Y."/>
            <person name="Chen J."/>
            <person name="Wang L."/>
            <person name="Yu S."/>
            <person name="Wang B."/>
            <person name="Wei J."/>
            <person name="Song S."/>
            <person name="Lu X."/>
            <person name="Gao Z."/>
            <person name="Gu W."/>
            <person name="Deng X."/>
            <person name="Ma D."/>
            <person name="Wang S."/>
            <person name="Liang W."/>
            <person name="Fang L."/>
            <person name="Cai C."/>
            <person name="Zhu X."/>
            <person name="Zhou B."/>
            <person name="Zhang Y."/>
            <person name="Chen Z."/>
            <person name="Xu S."/>
            <person name="Zhu R."/>
            <person name="Wang S."/>
            <person name="Zhang T."/>
            <person name="Zhao G."/>
        </authorList>
    </citation>
    <scope>NUCLEOTIDE SEQUENCE [LARGE SCALE GENOMIC DNA]</scope>
    <source>
        <strain evidence="3">cv. Xinhai21</strain>
        <tissue evidence="2">Leaf</tissue>
    </source>
</reference>
<dbReference type="AlphaFoldDB" id="A0A2P5YX77"/>
<feature type="compositionally biased region" description="Basic and acidic residues" evidence="1">
    <location>
        <begin position="73"/>
        <end position="88"/>
    </location>
</feature>
<protein>
    <submittedName>
        <fullName evidence="2">Uncharacterized protein</fullName>
    </submittedName>
</protein>
<evidence type="ECO:0000313" key="2">
    <source>
        <dbReference type="EMBL" id="PPS20195.1"/>
    </source>
</evidence>
<proteinExistence type="predicted"/>
<feature type="compositionally biased region" description="Polar residues" evidence="1">
    <location>
        <begin position="33"/>
        <end position="48"/>
    </location>
</feature>
<evidence type="ECO:0000256" key="1">
    <source>
        <dbReference type="SAM" id="MobiDB-lite"/>
    </source>
</evidence>
<dbReference type="Proteomes" id="UP000239757">
    <property type="component" value="Unassembled WGS sequence"/>
</dbReference>
<dbReference type="EMBL" id="KZ662711">
    <property type="protein sequence ID" value="PPS20195.1"/>
    <property type="molecule type" value="Genomic_DNA"/>
</dbReference>
<evidence type="ECO:0000313" key="3">
    <source>
        <dbReference type="Proteomes" id="UP000239757"/>
    </source>
</evidence>
<sequence length="233" mass="25842">MEEECTQNINLSTLAPRRNNQLAKLISERPQGSLPSNTISNPKKQLNEITVRDKEGLVEPEPESRQGIVVSKGKGEVDHNEQKSETRSRSRHKPCSSNNKGPIYEERRLQIEELDEWRAQKLRTHDKPKLHHDGLNVSPNQLKVRDKVLLDAADPRITTFEPNGTIPFTSKIFPNTGFDTLPQACDMAVSNPAKSTQGCATRPRPIPVVKTVNITQAANIYTGAGEANEAGHG</sequence>
<name>A0A2P5YX77_GOSBA</name>
<organism evidence="2 3">
    <name type="scientific">Gossypium barbadense</name>
    <name type="common">Sea Island cotton</name>
    <name type="synonym">Hibiscus barbadensis</name>
    <dbReference type="NCBI Taxonomy" id="3634"/>
    <lineage>
        <taxon>Eukaryota</taxon>
        <taxon>Viridiplantae</taxon>
        <taxon>Streptophyta</taxon>
        <taxon>Embryophyta</taxon>
        <taxon>Tracheophyta</taxon>
        <taxon>Spermatophyta</taxon>
        <taxon>Magnoliopsida</taxon>
        <taxon>eudicotyledons</taxon>
        <taxon>Gunneridae</taxon>
        <taxon>Pentapetalae</taxon>
        <taxon>rosids</taxon>
        <taxon>malvids</taxon>
        <taxon>Malvales</taxon>
        <taxon>Malvaceae</taxon>
        <taxon>Malvoideae</taxon>
        <taxon>Gossypium</taxon>
    </lineage>
</organism>
<gene>
    <name evidence="2" type="ORF">GOBAR_AA00397</name>
</gene>
<feature type="region of interest" description="Disordered" evidence="1">
    <location>
        <begin position="27"/>
        <end position="104"/>
    </location>
</feature>